<evidence type="ECO:0000313" key="2">
    <source>
        <dbReference type="EMBL" id="RXJ69519.1"/>
    </source>
</evidence>
<name>A0A4Q0YK24_9BACT</name>
<comment type="caution">
    <text evidence="2">The sequence shown here is derived from an EMBL/GenBank/DDBJ whole genome shotgun (WGS) entry which is preliminary data.</text>
</comment>
<protein>
    <recommendedName>
        <fullName evidence="1">SnoaL-like domain-containing protein</fullName>
    </recommendedName>
</protein>
<sequence length="139" mass="16852">MNAKNYADFFETLNEDISIVEYKKYFGEETLFKDPFHEVKGVENIYNIFMKMYKNLDNPKFKIEEIVENDTTSYIKWIFYFSFKGKKKRQKFSGVSRVCFNDKKMVISHEDFWDAAENIYEKIPLLKYFIKLVKIKIKN</sequence>
<evidence type="ECO:0000313" key="3">
    <source>
        <dbReference type="Proteomes" id="UP000290172"/>
    </source>
</evidence>
<organism evidence="2 3">
    <name type="scientific">Halarcobacter ebronensis</name>
    <dbReference type="NCBI Taxonomy" id="1462615"/>
    <lineage>
        <taxon>Bacteria</taxon>
        <taxon>Pseudomonadati</taxon>
        <taxon>Campylobacterota</taxon>
        <taxon>Epsilonproteobacteria</taxon>
        <taxon>Campylobacterales</taxon>
        <taxon>Arcobacteraceae</taxon>
        <taxon>Halarcobacter</taxon>
    </lineage>
</organism>
<dbReference type="InterPro" id="IPR037401">
    <property type="entry name" value="SnoaL-like"/>
</dbReference>
<dbReference type="SUPFAM" id="SSF54427">
    <property type="entry name" value="NTF2-like"/>
    <property type="match status" value="1"/>
</dbReference>
<feature type="domain" description="SnoaL-like" evidence="1">
    <location>
        <begin position="9"/>
        <end position="106"/>
    </location>
</feature>
<dbReference type="Pfam" id="PF12680">
    <property type="entry name" value="SnoaL_2"/>
    <property type="match status" value="1"/>
</dbReference>
<dbReference type="InterPro" id="IPR032710">
    <property type="entry name" value="NTF2-like_dom_sf"/>
</dbReference>
<evidence type="ECO:0000259" key="1">
    <source>
        <dbReference type="Pfam" id="PF12680"/>
    </source>
</evidence>
<gene>
    <name evidence="2" type="ORF">CRV08_02105</name>
</gene>
<dbReference type="Proteomes" id="UP000290172">
    <property type="component" value="Unassembled WGS sequence"/>
</dbReference>
<dbReference type="AlphaFoldDB" id="A0A4Q0YK24"/>
<accession>A0A4Q0YK24</accession>
<dbReference type="EMBL" id="PDKJ01000002">
    <property type="protein sequence ID" value="RXJ69519.1"/>
    <property type="molecule type" value="Genomic_DNA"/>
</dbReference>
<proteinExistence type="predicted"/>
<reference evidence="2 3" key="1">
    <citation type="submission" date="2017-10" db="EMBL/GenBank/DDBJ databases">
        <title>Genomics of the genus Arcobacter.</title>
        <authorList>
            <person name="Perez-Cataluna A."/>
            <person name="Figueras M.J."/>
        </authorList>
    </citation>
    <scope>NUCLEOTIDE SEQUENCE [LARGE SCALE GENOMIC DNA]</scope>
    <source>
        <strain evidence="2 3">CECT 8993</strain>
    </source>
</reference>
<dbReference type="RefSeq" id="WP_128978591.1">
    <property type="nucleotide sequence ID" value="NZ_PDKJ01000002.1"/>
</dbReference>
<dbReference type="Gene3D" id="3.10.450.50">
    <property type="match status" value="1"/>
</dbReference>